<dbReference type="AlphaFoldDB" id="A0A2H6BWS8"/>
<dbReference type="RefSeq" id="WP_002754178.1">
    <property type="nucleotide sequence ID" value="NZ_BEIU01000014.1"/>
</dbReference>
<comment type="caution">
    <text evidence="1">The sequence shown here is derived from an EMBL/GenBank/DDBJ whole genome shotgun (WGS) entry which is preliminary data.</text>
</comment>
<name>A0A2H6BWS8_MICAE</name>
<protein>
    <submittedName>
        <fullName evidence="1">Uncharacterized protein</fullName>
    </submittedName>
</protein>
<dbReference type="Proteomes" id="UP000236321">
    <property type="component" value="Unassembled WGS sequence"/>
</dbReference>
<reference evidence="2" key="1">
    <citation type="submission" date="2017-12" db="EMBL/GenBank/DDBJ databases">
        <title>Improved Draft Genome Sequence of Microcystis aeruginosa NIES-298, a Microcystin-Producing Cyanobacterium from Lake Kasumigaura, Japan.</title>
        <authorList>
            <person name="Yamaguchi H."/>
            <person name="Suzuki S."/>
            <person name="Kawachi M."/>
        </authorList>
    </citation>
    <scope>NUCLEOTIDE SEQUENCE [LARGE SCALE GENOMIC DNA]</scope>
    <source>
        <strain evidence="2">NIES-298</strain>
    </source>
</reference>
<dbReference type="EMBL" id="BEYQ01000013">
    <property type="protein sequence ID" value="GBD54633.1"/>
    <property type="molecule type" value="Genomic_DNA"/>
</dbReference>
<proteinExistence type="predicted"/>
<evidence type="ECO:0000313" key="2">
    <source>
        <dbReference type="Proteomes" id="UP000236321"/>
    </source>
</evidence>
<gene>
    <name evidence="1" type="ORF">BGM30_37260</name>
</gene>
<sequence length="98" mass="11207">MNTYKIQTVLTEDGTVLLKELPFHAGDAVEVIIRSHPKTQQDKIITNKSASNLYPLREKEPSRYDEPLEPADREYLKGISSMMSEWESEADECAYSDL</sequence>
<organism evidence="1 2">
    <name type="scientific">Microcystis aeruginosa NIES-298</name>
    <dbReference type="NCBI Taxonomy" id="449468"/>
    <lineage>
        <taxon>Bacteria</taxon>
        <taxon>Bacillati</taxon>
        <taxon>Cyanobacteriota</taxon>
        <taxon>Cyanophyceae</taxon>
        <taxon>Oscillatoriophycideae</taxon>
        <taxon>Chroococcales</taxon>
        <taxon>Microcystaceae</taxon>
        <taxon>Microcystis</taxon>
    </lineage>
</organism>
<accession>A0A2H6BWS8</accession>
<evidence type="ECO:0000313" key="1">
    <source>
        <dbReference type="EMBL" id="GBD54633.1"/>
    </source>
</evidence>